<evidence type="ECO:0000256" key="1">
    <source>
        <dbReference type="SAM" id="MobiDB-lite"/>
    </source>
</evidence>
<name>A0A7C4Z420_9DEIN</name>
<comment type="caution">
    <text evidence="2">The sequence shown here is derived from an EMBL/GenBank/DDBJ whole genome shotgun (WGS) entry which is preliminary data.</text>
</comment>
<proteinExistence type="predicted"/>
<feature type="compositionally biased region" description="Acidic residues" evidence="1">
    <location>
        <begin position="179"/>
        <end position="199"/>
    </location>
</feature>
<sequence length="278" mass="29044">MKMSQSTRILILLALLVAAVGVWYTLFFSPQTPAEVSAPATDQAAVSKPAPSQVPVTTSARALQVLPIPFLVAEVPEEVPLETEGAGARVALASANVPPNPFVPLRPPKATATAPSEVPEEQKPVTIAPEPELPANIPLPKVVTPENGTVAPPPVTLGQGTLPVKLTPLAQEVEPQAPLEEEVPEPVVEEPVQPEEPEEPPPNPLLEWAGLNGLKLDGVALGPVSVAIFKTVSGYLALPVGQTFPDKNVLVKTITAERVLLVDDSGTHTLTLELGGGE</sequence>
<dbReference type="Proteomes" id="UP000885759">
    <property type="component" value="Unassembled WGS sequence"/>
</dbReference>
<evidence type="ECO:0008006" key="3">
    <source>
        <dbReference type="Google" id="ProtNLM"/>
    </source>
</evidence>
<protein>
    <recommendedName>
        <fullName evidence="3">Competence protein</fullName>
    </recommendedName>
</protein>
<dbReference type="AlphaFoldDB" id="A0A7C4Z420"/>
<gene>
    <name evidence="2" type="ORF">ENK37_01265</name>
</gene>
<feature type="region of interest" description="Disordered" evidence="1">
    <location>
        <begin position="175"/>
        <end position="201"/>
    </location>
</feature>
<accession>A0A7C4Z420</accession>
<dbReference type="EMBL" id="DRPZ01000034">
    <property type="protein sequence ID" value="HGY08674.1"/>
    <property type="molecule type" value="Genomic_DNA"/>
</dbReference>
<organism evidence="2">
    <name type="scientific">Oceanithermus profundus</name>
    <dbReference type="NCBI Taxonomy" id="187137"/>
    <lineage>
        <taxon>Bacteria</taxon>
        <taxon>Thermotogati</taxon>
        <taxon>Deinococcota</taxon>
        <taxon>Deinococci</taxon>
        <taxon>Thermales</taxon>
        <taxon>Thermaceae</taxon>
        <taxon>Oceanithermus</taxon>
    </lineage>
</organism>
<reference evidence="2" key="1">
    <citation type="journal article" date="2020" name="mSystems">
        <title>Genome- and Community-Level Interaction Insights into Carbon Utilization and Element Cycling Functions of Hydrothermarchaeota in Hydrothermal Sediment.</title>
        <authorList>
            <person name="Zhou Z."/>
            <person name="Liu Y."/>
            <person name="Xu W."/>
            <person name="Pan J."/>
            <person name="Luo Z.H."/>
            <person name="Li M."/>
        </authorList>
    </citation>
    <scope>NUCLEOTIDE SEQUENCE [LARGE SCALE GENOMIC DNA]</scope>
    <source>
        <strain evidence="2">HyVt-570</strain>
    </source>
</reference>
<evidence type="ECO:0000313" key="2">
    <source>
        <dbReference type="EMBL" id="HGY08674.1"/>
    </source>
</evidence>